<gene>
    <name evidence="2" type="ORF">B0T23DRAFT_377827</name>
</gene>
<dbReference type="EMBL" id="JAULSX010000003">
    <property type="protein sequence ID" value="KAK3494946.1"/>
    <property type="molecule type" value="Genomic_DNA"/>
</dbReference>
<feature type="region of interest" description="Disordered" evidence="1">
    <location>
        <begin position="48"/>
        <end position="75"/>
    </location>
</feature>
<proteinExistence type="predicted"/>
<dbReference type="GeneID" id="87874674"/>
<dbReference type="Proteomes" id="UP001285908">
    <property type="component" value="Unassembled WGS sequence"/>
</dbReference>
<evidence type="ECO:0000256" key="1">
    <source>
        <dbReference type="SAM" id="MobiDB-lite"/>
    </source>
</evidence>
<evidence type="ECO:0000313" key="3">
    <source>
        <dbReference type="Proteomes" id="UP001285908"/>
    </source>
</evidence>
<feature type="compositionally biased region" description="Polar residues" evidence="1">
    <location>
        <begin position="57"/>
        <end position="73"/>
    </location>
</feature>
<evidence type="ECO:0000313" key="2">
    <source>
        <dbReference type="EMBL" id="KAK3494946.1"/>
    </source>
</evidence>
<protein>
    <submittedName>
        <fullName evidence="2">Uncharacterized protein</fullName>
    </submittedName>
</protein>
<sequence>MACRISISTIELPDAADGIQAPAECIKIAEIMVDPALAAPPWHPTPRLVSHRKKLLPSSQQSKEGSMDGSQHWASDRQSSVSDSLSHFPFFFHFVRCSCPSTTSSASSPRGKKVHLDSAEPRTSSSSRYIWNRITFSCTVCRLCHTSASFQRLTFPQHYLGAPGSCPLDPCFAFCVVYMRLRIMPLPPPKTPRIGLIYIHSLHRGLSPVSRAAFSTSMRQESEPDLVWQEKLHHIFFS</sequence>
<dbReference type="AlphaFoldDB" id="A0AAJ0IAI8"/>
<reference evidence="2 3" key="1">
    <citation type="journal article" date="2023" name="Mol. Phylogenet. Evol.">
        <title>Genome-scale phylogeny and comparative genomics of the fungal order Sordariales.</title>
        <authorList>
            <person name="Hensen N."/>
            <person name="Bonometti L."/>
            <person name="Westerberg I."/>
            <person name="Brannstrom I.O."/>
            <person name="Guillou S."/>
            <person name="Cros-Aarteil S."/>
            <person name="Calhoun S."/>
            <person name="Haridas S."/>
            <person name="Kuo A."/>
            <person name="Mondo S."/>
            <person name="Pangilinan J."/>
            <person name="Riley R."/>
            <person name="LaButti K."/>
            <person name="Andreopoulos B."/>
            <person name="Lipzen A."/>
            <person name="Chen C."/>
            <person name="Yan M."/>
            <person name="Daum C."/>
            <person name="Ng V."/>
            <person name="Clum A."/>
            <person name="Steindorff A."/>
            <person name="Ohm R.A."/>
            <person name="Martin F."/>
            <person name="Silar P."/>
            <person name="Natvig D.O."/>
            <person name="Lalanne C."/>
            <person name="Gautier V."/>
            <person name="Ament-Velasquez S.L."/>
            <person name="Kruys A."/>
            <person name="Hutchinson M.I."/>
            <person name="Powell A.J."/>
            <person name="Barry K."/>
            <person name="Miller A.N."/>
            <person name="Grigoriev I.V."/>
            <person name="Debuchy R."/>
            <person name="Gladieux P."/>
            <person name="Hiltunen Thoren M."/>
            <person name="Johannesson H."/>
        </authorList>
    </citation>
    <scope>NUCLEOTIDE SEQUENCE [LARGE SCALE GENOMIC DNA]</scope>
    <source>
        <strain evidence="2 3">FGSC 10403</strain>
    </source>
</reference>
<accession>A0AAJ0IAI8</accession>
<name>A0AAJ0IAI8_9PEZI</name>
<dbReference type="RefSeq" id="XP_062694375.1">
    <property type="nucleotide sequence ID" value="XM_062837052.1"/>
</dbReference>
<keyword evidence="3" id="KW-1185">Reference proteome</keyword>
<comment type="caution">
    <text evidence="2">The sequence shown here is derived from an EMBL/GenBank/DDBJ whole genome shotgun (WGS) entry which is preliminary data.</text>
</comment>
<organism evidence="2 3">
    <name type="scientific">Neurospora hispaniola</name>
    <dbReference type="NCBI Taxonomy" id="588809"/>
    <lineage>
        <taxon>Eukaryota</taxon>
        <taxon>Fungi</taxon>
        <taxon>Dikarya</taxon>
        <taxon>Ascomycota</taxon>
        <taxon>Pezizomycotina</taxon>
        <taxon>Sordariomycetes</taxon>
        <taxon>Sordariomycetidae</taxon>
        <taxon>Sordariales</taxon>
        <taxon>Sordariaceae</taxon>
        <taxon>Neurospora</taxon>
    </lineage>
</organism>